<evidence type="ECO:0000256" key="1">
    <source>
        <dbReference type="SAM" id="MobiDB-lite"/>
    </source>
</evidence>
<keyword evidence="3" id="KW-1185">Reference proteome</keyword>
<dbReference type="AlphaFoldDB" id="A0A8J2KT17"/>
<evidence type="ECO:0000313" key="3">
    <source>
        <dbReference type="Proteomes" id="UP000708208"/>
    </source>
</evidence>
<proteinExistence type="predicted"/>
<comment type="caution">
    <text evidence="2">The sequence shown here is derived from an EMBL/GenBank/DDBJ whole genome shotgun (WGS) entry which is preliminary data.</text>
</comment>
<evidence type="ECO:0000313" key="2">
    <source>
        <dbReference type="EMBL" id="CAG7731695.1"/>
    </source>
</evidence>
<dbReference type="EMBL" id="CAJVCH010217797">
    <property type="protein sequence ID" value="CAG7731695.1"/>
    <property type="molecule type" value="Genomic_DNA"/>
</dbReference>
<feature type="compositionally biased region" description="Basic and acidic residues" evidence="1">
    <location>
        <begin position="129"/>
        <end position="142"/>
    </location>
</feature>
<reference evidence="2" key="1">
    <citation type="submission" date="2021-06" db="EMBL/GenBank/DDBJ databases">
        <authorList>
            <person name="Hodson N. C."/>
            <person name="Mongue J. A."/>
            <person name="Jaron S. K."/>
        </authorList>
    </citation>
    <scope>NUCLEOTIDE SEQUENCE</scope>
</reference>
<feature type="region of interest" description="Disordered" evidence="1">
    <location>
        <begin position="123"/>
        <end position="147"/>
    </location>
</feature>
<gene>
    <name evidence="2" type="ORF">AFUS01_LOCUS20269</name>
</gene>
<sequence>MSFTKTTSFGLSFHNFGWNLLGESCPVCTCEDKLVPGDPILRHGQDLSNILSHQALIEASEQFFAVRQNIVANLLPPSVVVVTTPVETPRHVWPDYVYHDIPGPASAPGSHLTGKKRRKYAAYHRKTKSLRDAKTARHDTTDGTKSTLSQNLLDTVSEVAAEDEDSAQILN</sequence>
<name>A0A8J2KT17_9HEXA</name>
<organism evidence="2 3">
    <name type="scientific">Allacma fusca</name>
    <dbReference type="NCBI Taxonomy" id="39272"/>
    <lineage>
        <taxon>Eukaryota</taxon>
        <taxon>Metazoa</taxon>
        <taxon>Ecdysozoa</taxon>
        <taxon>Arthropoda</taxon>
        <taxon>Hexapoda</taxon>
        <taxon>Collembola</taxon>
        <taxon>Symphypleona</taxon>
        <taxon>Sminthuridae</taxon>
        <taxon>Allacma</taxon>
    </lineage>
</organism>
<dbReference type="Proteomes" id="UP000708208">
    <property type="component" value="Unassembled WGS sequence"/>
</dbReference>
<protein>
    <submittedName>
        <fullName evidence="2">Uncharacterized protein</fullName>
    </submittedName>
</protein>
<accession>A0A8J2KT17</accession>